<protein>
    <recommendedName>
        <fullName evidence="3 5">Flagellar hook protein FlgE</fullName>
    </recommendedName>
</protein>
<accession>A0AAC9RLP8</accession>
<organism evidence="11 13">
    <name type="scientific">Clostridium formicaceticum</name>
    <dbReference type="NCBI Taxonomy" id="1497"/>
    <lineage>
        <taxon>Bacteria</taxon>
        <taxon>Bacillati</taxon>
        <taxon>Bacillota</taxon>
        <taxon>Clostridia</taxon>
        <taxon>Eubacteriales</taxon>
        <taxon>Clostridiaceae</taxon>
        <taxon>Clostridium</taxon>
    </lineage>
</organism>
<comment type="function">
    <text evidence="5">A flexible structure which links the flagellar filament to the drive apparatus in the basal body.</text>
</comment>
<dbReference type="RefSeq" id="WP_070970534.1">
    <property type="nucleotide sequence ID" value="NZ_CP017603.1"/>
</dbReference>
<evidence type="ECO:0000259" key="7">
    <source>
        <dbReference type="Pfam" id="PF06429"/>
    </source>
</evidence>
<comment type="subcellular location">
    <subcellularLocation>
        <location evidence="1 5">Bacterial flagellum basal body</location>
    </subcellularLocation>
</comment>
<evidence type="ECO:0000256" key="2">
    <source>
        <dbReference type="ARBA" id="ARBA00009677"/>
    </source>
</evidence>
<dbReference type="GO" id="GO:0009424">
    <property type="term" value="C:bacterial-type flagellum hook"/>
    <property type="evidence" value="ECO:0007669"/>
    <property type="project" value="TreeGrafter"/>
</dbReference>
<dbReference type="InterPro" id="IPR053967">
    <property type="entry name" value="LlgE_F_G-like_D1"/>
</dbReference>
<dbReference type="Proteomes" id="UP000177894">
    <property type="component" value="Chromosome"/>
</dbReference>
<keyword evidence="4 5" id="KW-0975">Bacterial flagellum</keyword>
<dbReference type="EMBL" id="CP017603">
    <property type="protein sequence ID" value="AOY77314.1"/>
    <property type="molecule type" value="Genomic_DNA"/>
</dbReference>
<comment type="similarity">
    <text evidence="2 5">Belongs to the flagella basal body rod proteins family.</text>
</comment>
<evidence type="ECO:0000256" key="5">
    <source>
        <dbReference type="RuleBase" id="RU362116"/>
    </source>
</evidence>
<dbReference type="InterPro" id="IPR001444">
    <property type="entry name" value="Flag_bb_rod_N"/>
</dbReference>
<evidence type="ECO:0000256" key="4">
    <source>
        <dbReference type="ARBA" id="ARBA00023143"/>
    </source>
</evidence>
<feature type="domain" description="Flagellar basal body rod protein N-terminal" evidence="6">
    <location>
        <begin position="7"/>
        <end position="35"/>
    </location>
</feature>
<evidence type="ECO:0000256" key="1">
    <source>
        <dbReference type="ARBA" id="ARBA00004117"/>
    </source>
</evidence>
<proteinExistence type="inferred from homology"/>
<dbReference type="Pfam" id="PF07559">
    <property type="entry name" value="FlgE_D2"/>
    <property type="match status" value="1"/>
</dbReference>
<dbReference type="SUPFAM" id="SSF117143">
    <property type="entry name" value="Flagellar hook protein flgE"/>
    <property type="match status" value="1"/>
</dbReference>
<feature type="domain" description="Flagellar hook protein FlgE D2" evidence="8">
    <location>
        <begin position="239"/>
        <end position="375"/>
    </location>
</feature>
<keyword evidence="11" id="KW-0969">Cilium</keyword>
<dbReference type="InterPro" id="IPR037058">
    <property type="entry name" value="Falgellar_hook_FlgE_sf"/>
</dbReference>
<feature type="domain" description="Flagellar basal-body/hook protein C-terminal" evidence="7">
    <location>
        <begin position="449"/>
        <end position="493"/>
    </location>
</feature>
<dbReference type="InterPro" id="IPR011491">
    <property type="entry name" value="FlgE_D2"/>
</dbReference>
<dbReference type="InterPro" id="IPR020013">
    <property type="entry name" value="Flagellar_FlgE/F/G"/>
</dbReference>
<dbReference type="KEGG" id="cfm:BJL90_16535"/>
<keyword evidence="12" id="KW-1185">Reference proteome</keyword>
<dbReference type="Pfam" id="PF00460">
    <property type="entry name" value="Flg_bb_rod"/>
    <property type="match status" value="1"/>
</dbReference>
<evidence type="ECO:0000259" key="6">
    <source>
        <dbReference type="Pfam" id="PF00460"/>
    </source>
</evidence>
<dbReference type="PANTHER" id="PTHR30435:SF1">
    <property type="entry name" value="FLAGELLAR HOOK PROTEIN FLGE"/>
    <property type="match status" value="1"/>
</dbReference>
<dbReference type="Gene3D" id="2.60.98.20">
    <property type="entry name" value="Flagellar hook protein FlgE"/>
    <property type="match status" value="1"/>
</dbReference>
<reference evidence="10 12" key="1">
    <citation type="submission" date="2016-10" db="EMBL/GenBank/DDBJ databases">
        <title>Complete Genome Sequence of Acetogen Clostridium formicoaceticum ATCC 27076.</title>
        <authorList>
            <person name="Bao T."/>
            <person name="Cheng C."/>
            <person name="Zhao J."/>
            <person name="Yang S.-T."/>
            <person name="Wang J."/>
            <person name="Wang M."/>
        </authorList>
    </citation>
    <scope>NUCLEOTIDE SEQUENCE [LARGE SCALE GENOMIC DNA]</scope>
    <source>
        <strain evidence="10 12">ATCC 27076</strain>
    </source>
</reference>
<keyword evidence="11" id="KW-0282">Flagellum</keyword>
<dbReference type="GO" id="GO:0071978">
    <property type="term" value="P:bacterial-type flagellum-dependent swarming motility"/>
    <property type="evidence" value="ECO:0007669"/>
    <property type="project" value="TreeGrafter"/>
</dbReference>
<evidence type="ECO:0000313" key="13">
    <source>
        <dbReference type="Proteomes" id="UP000192478"/>
    </source>
</evidence>
<dbReference type="InterPro" id="IPR010930">
    <property type="entry name" value="Flg_bb/hook_C_dom"/>
</dbReference>
<sequence>MMRSMFSAVSGLRAHQTKMDVIGNNIANVNTIGFKGSRMTFQEVMNQTIQGASAARDGRGGTNPQQVGLGIDVAAMDTFHIQGTVERTEYMTDVMISGNGFFIVSDDANALNQYYTRAGSFSLDASGNLVTPDGFKVLGFRADEEGVLQPNLSGLVISKSATFNPMATDRVTMKGNLDAGTKRFALPADGALVANLAGFNGNQEALDAAGGPNEGMVYRAVLKDPDAAYQPNPNEDNYNPVVYQINQEFTDSVARETSYEVFDGLGGIHRIKQAYIRIEDDADGNSQFRVETFYLDKDGNMIHATGQADDPLTAPQNNILTFDAKGKLIAGQSMQLRIGEGLTNGAEATTFTLSHRDLTMFASSSTAHADETNGFPLGTLDDFTIAPTGEITGIFSNGERKLLGQIRLANFRNPAGLEKIGSNMYRATSNSGIPIEDNPGVGGLGTLSAGSLEMSNVDLSREIVTMIATQRGFQSNSRIITTSDEMLQEVVNMKR</sequence>
<dbReference type="GO" id="GO:0009425">
    <property type="term" value="C:bacterial-type flagellum basal body"/>
    <property type="evidence" value="ECO:0007669"/>
    <property type="project" value="UniProtKB-SubCell"/>
</dbReference>
<dbReference type="Pfam" id="PF06429">
    <property type="entry name" value="Flg_bbr_C"/>
    <property type="match status" value="1"/>
</dbReference>
<feature type="domain" description="Flagellar hook protein FlgE/F/G-like D1" evidence="9">
    <location>
        <begin position="95"/>
        <end position="145"/>
    </location>
</feature>
<name>A0AAC9RLP8_9CLOT</name>
<evidence type="ECO:0000313" key="11">
    <source>
        <dbReference type="EMBL" id="ARE87857.1"/>
    </source>
</evidence>
<dbReference type="InterPro" id="IPR037925">
    <property type="entry name" value="FlgE/F/G-like"/>
</dbReference>
<dbReference type="EMBL" id="CP020559">
    <property type="protein sequence ID" value="ARE87857.1"/>
    <property type="molecule type" value="Genomic_DNA"/>
</dbReference>
<evidence type="ECO:0000313" key="10">
    <source>
        <dbReference type="EMBL" id="AOY77314.1"/>
    </source>
</evidence>
<dbReference type="PANTHER" id="PTHR30435">
    <property type="entry name" value="FLAGELLAR PROTEIN"/>
    <property type="match status" value="1"/>
</dbReference>
<evidence type="ECO:0000313" key="12">
    <source>
        <dbReference type="Proteomes" id="UP000177894"/>
    </source>
</evidence>
<dbReference type="AlphaFoldDB" id="A0AAC9RLP8"/>
<evidence type="ECO:0000259" key="8">
    <source>
        <dbReference type="Pfam" id="PF07559"/>
    </source>
</evidence>
<gene>
    <name evidence="11" type="primary">flgE</name>
    <name evidence="10" type="ORF">BJL90_16535</name>
    <name evidence="11" type="ORF">CLFO_22570</name>
</gene>
<dbReference type="NCBIfam" id="TIGR03506">
    <property type="entry name" value="FlgEFG_subfam"/>
    <property type="match status" value="1"/>
</dbReference>
<evidence type="ECO:0000256" key="3">
    <source>
        <dbReference type="ARBA" id="ARBA00019015"/>
    </source>
</evidence>
<dbReference type="Proteomes" id="UP000192478">
    <property type="component" value="Chromosome"/>
</dbReference>
<dbReference type="Pfam" id="PF22692">
    <property type="entry name" value="LlgE_F_G_D1"/>
    <property type="match status" value="1"/>
</dbReference>
<dbReference type="GO" id="GO:0005829">
    <property type="term" value="C:cytosol"/>
    <property type="evidence" value="ECO:0007669"/>
    <property type="project" value="TreeGrafter"/>
</dbReference>
<reference evidence="11 13" key="2">
    <citation type="submission" date="2017-03" db="EMBL/GenBank/DDBJ databases">
        <title>Complete sequence of Clostridium formicaceticum DSM 92.</title>
        <authorList>
            <person name="Poehlein A."/>
            <person name="Karl M."/>
            <person name="Bengelsdorf F.R."/>
            <person name="Duerre P."/>
            <person name="Daniel R."/>
        </authorList>
    </citation>
    <scope>NUCLEOTIDE SEQUENCE [LARGE SCALE GENOMIC DNA]</scope>
    <source>
        <strain evidence="11 13">DSM 92</strain>
    </source>
</reference>
<evidence type="ECO:0000259" key="9">
    <source>
        <dbReference type="Pfam" id="PF22692"/>
    </source>
</evidence>
<keyword evidence="11" id="KW-0966">Cell projection</keyword>